<dbReference type="InterPro" id="IPR046348">
    <property type="entry name" value="SIS_dom_sf"/>
</dbReference>
<dbReference type="InterPro" id="IPR047640">
    <property type="entry name" value="RpiR-like"/>
</dbReference>
<organism evidence="2 3">
    <name type="scientific">Melissococcus plutonius</name>
    <dbReference type="NCBI Taxonomy" id="33970"/>
    <lineage>
        <taxon>Bacteria</taxon>
        <taxon>Bacillati</taxon>
        <taxon>Bacillota</taxon>
        <taxon>Bacilli</taxon>
        <taxon>Lactobacillales</taxon>
        <taxon>Enterococcaceae</taxon>
        <taxon>Melissococcus</taxon>
    </lineage>
</organism>
<name>A0A2Z5Y4U6_9ENTE</name>
<gene>
    <name evidence="2" type="ORF">DAT561_p1096</name>
</gene>
<dbReference type="GO" id="GO:0097367">
    <property type="term" value="F:carbohydrate derivative binding"/>
    <property type="evidence" value="ECO:0007669"/>
    <property type="project" value="InterPro"/>
</dbReference>
<dbReference type="SUPFAM" id="SSF53697">
    <property type="entry name" value="SIS domain"/>
    <property type="match status" value="1"/>
</dbReference>
<dbReference type="Gene3D" id="1.10.10.10">
    <property type="entry name" value="Winged helix-like DNA-binding domain superfamily/Winged helix DNA-binding domain"/>
    <property type="match status" value="1"/>
</dbReference>
<dbReference type="OMA" id="RHIANMN"/>
<dbReference type="GO" id="GO:0003700">
    <property type="term" value="F:DNA-binding transcription factor activity"/>
    <property type="evidence" value="ECO:0007669"/>
    <property type="project" value="InterPro"/>
</dbReference>
<proteinExistence type="predicted"/>
<protein>
    <submittedName>
        <fullName evidence="2">Sialic acid utilization regulator, RpiR family</fullName>
    </submittedName>
</protein>
<dbReference type="InterPro" id="IPR036388">
    <property type="entry name" value="WH-like_DNA-bd_sf"/>
</dbReference>
<keyword evidence="2" id="KW-0614">Plasmid</keyword>
<feature type="domain" description="HTH rpiR-type" evidence="1">
    <location>
        <begin position="3"/>
        <end position="79"/>
    </location>
</feature>
<dbReference type="EMBL" id="AP018493">
    <property type="protein sequence ID" value="BBC61798.1"/>
    <property type="molecule type" value="Genomic_DNA"/>
</dbReference>
<sequence>MKSTLILLDYLNEHAQTDTFSKIIIYIFTYRSLLPRMTITELAEKTYVTPSTITRFCKFFNFATFLELKEAIAVENQTDPTRLFRLNKEELNGISDQPSLSFQSYGNEIIQSIQNTLETVSIQMIDELIKLITEHNQIIIFGYSSSIQMARNLQEGLLLSDKLVFIGNTESRQKELARSLTEDSLALIISSYGNFFANHSFIFDQILASNCQTALLTQQQDLFIRASIHAIFCINSISYQKIGSYSMNFFIDFLCRKYFDTTKTPYIK</sequence>
<evidence type="ECO:0000259" key="1">
    <source>
        <dbReference type="PROSITE" id="PS51071"/>
    </source>
</evidence>
<dbReference type="Pfam" id="PF01418">
    <property type="entry name" value="HTH_6"/>
    <property type="match status" value="1"/>
</dbReference>
<dbReference type="AlphaFoldDB" id="A0A2Z5Y4U6"/>
<dbReference type="PANTHER" id="PTHR30514">
    <property type="entry name" value="GLUCOKINASE"/>
    <property type="match status" value="1"/>
</dbReference>
<reference evidence="2 3" key="1">
    <citation type="submission" date="2018-01" db="EMBL/GenBank/DDBJ databases">
        <title>Whole genome sequence of Melissococcus plutonius DAT561.</title>
        <authorList>
            <person name="Okumura K."/>
            <person name="Takamatsu D."/>
            <person name="Okura M."/>
        </authorList>
    </citation>
    <scope>NUCLEOTIDE SEQUENCE [LARGE SCALE GENOMIC DNA]</scope>
    <source>
        <strain evidence="2 3">DAT561</strain>
        <plasmid evidence="3">pmp1 dat561 dna</plasmid>
    </source>
</reference>
<dbReference type="GeneID" id="39499671"/>
<dbReference type="InterPro" id="IPR000281">
    <property type="entry name" value="HTH_RpiR"/>
</dbReference>
<dbReference type="GO" id="GO:0003677">
    <property type="term" value="F:DNA binding"/>
    <property type="evidence" value="ECO:0007669"/>
    <property type="project" value="InterPro"/>
</dbReference>
<dbReference type="Proteomes" id="UP000269226">
    <property type="component" value="Plasmid pMP1"/>
</dbReference>
<dbReference type="Gene3D" id="3.40.50.10490">
    <property type="entry name" value="Glucose-6-phosphate isomerase like protein, domain 1"/>
    <property type="match status" value="1"/>
</dbReference>
<dbReference type="InterPro" id="IPR009057">
    <property type="entry name" value="Homeodomain-like_sf"/>
</dbReference>
<dbReference type="GO" id="GO:1901135">
    <property type="term" value="P:carbohydrate derivative metabolic process"/>
    <property type="evidence" value="ECO:0007669"/>
    <property type="project" value="InterPro"/>
</dbReference>
<accession>A0A2Z5Y4U6</accession>
<evidence type="ECO:0000313" key="2">
    <source>
        <dbReference type="EMBL" id="BBC61798.1"/>
    </source>
</evidence>
<dbReference type="SUPFAM" id="SSF46689">
    <property type="entry name" value="Homeodomain-like"/>
    <property type="match status" value="1"/>
</dbReference>
<dbReference type="PROSITE" id="PS51071">
    <property type="entry name" value="HTH_RPIR"/>
    <property type="match status" value="1"/>
</dbReference>
<dbReference type="PANTHER" id="PTHR30514:SF1">
    <property type="entry name" value="HTH-TYPE TRANSCRIPTIONAL REGULATOR HEXR-RELATED"/>
    <property type="match status" value="1"/>
</dbReference>
<dbReference type="RefSeq" id="WP_013774736.1">
    <property type="nucleotide sequence ID" value="NZ_AP018493.1"/>
</dbReference>
<geneLocation type="plasmid" evidence="3">
    <name>pmp1 dat561 dna</name>
</geneLocation>
<evidence type="ECO:0000313" key="3">
    <source>
        <dbReference type="Proteomes" id="UP000269226"/>
    </source>
</evidence>